<dbReference type="GO" id="GO:0016020">
    <property type="term" value="C:membrane"/>
    <property type="evidence" value="ECO:0007669"/>
    <property type="project" value="InterPro"/>
</dbReference>
<organism evidence="2 3">
    <name type="scientific">Thermoflavimicrobium dichotomicum</name>
    <dbReference type="NCBI Taxonomy" id="46223"/>
    <lineage>
        <taxon>Bacteria</taxon>
        <taxon>Bacillati</taxon>
        <taxon>Bacillota</taxon>
        <taxon>Bacilli</taxon>
        <taxon>Bacillales</taxon>
        <taxon>Thermoactinomycetaceae</taxon>
        <taxon>Thermoflavimicrobium</taxon>
    </lineage>
</organism>
<dbReference type="PRINTS" id="PR01759">
    <property type="entry name" value="CAPSULEPROTC"/>
</dbReference>
<evidence type="ECO:0000313" key="3">
    <source>
        <dbReference type="Proteomes" id="UP000199545"/>
    </source>
</evidence>
<dbReference type="EMBL" id="FORR01000001">
    <property type="protein sequence ID" value="SFI61190.1"/>
    <property type="molecule type" value="Genomic_DNA"/>
</dbReference>
<dbReference type="AlphaFoldDB" id="A0A1I3JM21"/>
<evidence type="ECO:0000313" key="2">
    <source>
        <dbReference type="EMBL" id="SFI61190.1"/>
    </source>
</evidence>
<keyword evidence="3" id="KW-1185">Reference proteome</keyword>
<gene>
    <name evidence="2" type="ORF">SAMN05421852_101120</name>
</gene>
<dbReference type="Pfam" id="PF14102">
    <property type="entry name" value="Caps_synth_CapC"/>
    <property type="match status" value="1"/>
</dbReference>
<dbReference type="OrthoDB" id="48792at2"/>
<keyword evidence="1" id="KW-0472">Membrane</keyword>
<keyword evidence="1" id="KW-1133">Transmembrane helix</keyword>
<dbReference type="InterPro" id="IPR008338">
    <property type="entry name" value="Capsule_biosynth_CapC"/>
</dbReference>
<dbReference type="GO" id="GO:0045227">
    <property type="term" value="P:capsule polysaccharide biosynthetic process"/>
    <property type="evidence" value="ECO:0007669"/>
    <property type="project" value="InterPro"/>
</dbReference>
<accession>A0A1I3JM21</accession>
<dbReference type="STRING" id="46223.SAMN05421852_101120"/>
<feature type="transmembrane region" description="Helical" evidence="1">
    <location>
        <begin position="77"/>
        <end position="99"/>
    </location>
</feature>
<sequence length="155" mass="17059">MFGSDLYISLIIGVVLSLLYAEKTGVMPAGLVVPGYMGLVFDQPIFIALVFLISFLTYFIVTKVVAKFTILYGRRKFAAMLTTGIALKLVFDLIIAYTFPLPFLPFETAEFRGIGIIVPGLIANTMQRQGLVPTVGSTLLLSGSTFLIMFVYHLF</sequence>
<evidence type="ECO:0000256" key="1">
    <source>
        <dbReference type="SAM" id="Phobius"/>
    </source>
</evidence>
<dbReference type="RefSeq" id="WP_093227070.1">
    <property type="nucleotide sequence ID" value="NZ_FORR01000001.1"/>
</dbReference>
<dbReference type="NCBIfam" id="TIGR04011">
    <property type="entry name" value="poly_gGlu_PgsC"/>
    <property type="match status" value="1"/>
</dbReference>
<protein>
    <submittedName>
        <fullName evidence="2">Poly-gamma-glutamate biosynthesis protein PgsC/CapC</fullName>
    </submittedName>
</protein>
<feature type="transmembrane region" description="Helical" evidence="1">
    <location>
        <begin position="131"/>
        <end position="152"/>
    </location>
</feature>
<proteinExistence type="predicted"/>
<keyword evidence="1" id="KW-0812">Transmembrane</keyword>
<reference evidence="2 3" key="1">
    <citation type="submission" date="2016-10" db="EMBL/GenBank/DDBJ databases">
        <authorList>
            <person name="de Groot N.N."/>
        </authorList>
    </citation>
    <scope>NUCLEOTIDE SEQUENCE [LARGE SCALE GENOMIC DNA]</scope>
    <source>
        <strain evidence="2 3">DSM 44778</strain>
    </source>
</reference>
<name>A0A1I3JM21_9BACL</name>
<feature type="transmembrane region" description="Helical" evidence="1">
    <location>
        <begin position="45"/>
        <end position="65"/>
    </location>
</feature>
<dbReference type="Proteomes" id="UP000199545">
    <property type="component" value="Unassembled WGS sequence"/>
</dbReference>